<protein>
    <submittedName>
        <fullName evidence="2">Uncharacterized protein</fullName>
    </submittedName>
</protein>
<comment type="caution">
    <text evidence="2">The sequence shown here is derived from an EMBL/GenBank/DDBJ whole genome shotgun (WGS) entry which is preliminary data.</text>
</comment>
<reference evidence="2 3" key="1">
    <citation type="submission" date="2017-04" db="EMBL/GenBank/DDBJ databases">
        <title>Draft genome sequence of Marssonina coronaria NL1: causal agent of apple blotch.</title>
        <authorList>
            <person name="Cheng Q."/>
        </authorList>
    </citation>
    <scope>NUCLEOTIDE SEQUENCE [LARGE SCALE GENOMIC DNA]</scope>
    <source>
        <strain evidence="2 3">NL1</strain>
    </source>
</reference>
<dbReference type="EMBL" id="MZNU01000298">
    <property type="protein sequence ID" value="OWP00927.1"/>
    <property type="molecule type" value="Genomic_DNA"/>
</dbReference>
<evidence type="ECO:0000256" key="1">
    <source>
        <dbReference type="SAM" id="MobiDB-lite"/>
    </source>
</evidence>
<feature type="compositionally biased region" description="Acidic residues" evidence="1">
    <location>
        <begin position="207"/>
        <end position="224"/>
    </location>
</feature>
<gene>
    <name evidence="2" type="ORF">B2J93_223</name>
</gene>
<evidence type="ECO:0000313" key="3">
    <source>
        <dbReference type="Proteomes" id="UP000242519"/>
    </source>
</evidence>
<sequence length="273" mass="31676">MADKATEKAEIEIKLEWSNFWEWKPTVIQSLAINSCLAWAIGPVPQRPSKSDGKWAEKNREAIAIIAKSLTPMICKKYLNEIIAEDANALWNAIRDGESKLVNNTQARENLVEEFYKAKYIPYSESLGDYVRRLKSIQSRLECYDNPPTDSQLRAQLITGLPLVGMWTLIQLRLRGTDKSFQETIIQIEQYEQIYKDQLKEEVVAEEEEANTEAEAIEEEEEHREEEYRKEKEEENTIIEVNQAIGSVRKPLCAMRNTWTWRSCEEGETKLNV</sequence>
<dbReference type="InParanoid" id="A0A218YYR1"/>
<accession>A0A218YYR1</accession>
<proteinExistence type="predicted"/>
<dbReference type="AlphaFoldDB" id="A0A218YYR1"/>
<evidence type="ECO:0000313" key="2">
    <source>
        <dbReference type="EMBL" id="OWP00927.1"/>
    </source>
</evidence>
<feature type="region of interest" description="Disordered" evidence="1">
    <location>
        <begin position="207"/>
        <end position="233"/>
    </location>
</feature>
<dbReference type="Pfam" id="PF14223">
    <property type="entry name" value="Retrotran_gag_2"/>
    <property type="match status" value="1"/>
</dbReference>
<keyword evidence="3" id="KW-1185">Reference proteome</keyword>
<name>A0A218YYR1_9HELO</name>
<organism evidence="2 3">
    <name type="scientific">Diplocarpon coronariae</name>
    <dbReference type="NCBI Taxonomy" id="2795749"/>
    <lineage>
        <taxon>Eukaryota</taxon>
        <taxon>Fungi</taxon>
        <taxon>Dikarya</taxon>
        <taxon>Ascomycota</taxon>
        <taxon>Pezizomycotina</taxon>
        <taxon>Leotiomycetes</taxon>
        <taxon>Helotiales</taxon>
        <taxon>Drepanopezizaceae</taxon>
        <taxon>Diplocarpon</taxon>
    </lineage>
</organism>
<dbReference type="Proteomes" id="UP000242519">
    <property type="component" value="Unassembled WGS sequence"/>
</dbReference>